<comment type="caution">
    <text evidence="14">The sequence shown here is derived from an EMBL/GenBank/DDBJ whole genome shotgun (WGS) entry which is preliminary data.</text>
</comment>
<evidence type="ECO:0000313" key="15">
    <source>
        <dbReference type="Proteomes" id="UP001321749"/>
    </source>
</evidence>
<feature type="chain" id="PRO_5043496888" description="phosphatidylserine decarboxylase" evidence="13">
    <location>
        <begin position="30"/>
        <end position="365"/>
    </location>
</feature>
<keyword evidence="8" id="KW-0456">Lyase</keyword>
<reference evidence="14" key="1">
    <citation type="journal article" date="2023" name="Mol. Phylogenet. Evol.">
        <title>Genome-scale phylogeny and comparative genomics of the fungal order Sordariales.</title>
        <authorList>
            <person name="Hensen N."/>
            <person name="Bonometti L."/>
            <person name="Westerberg I."/>
            <person name="Brannstrom I.O."/>
            <person name="Guillou S."/>
            <person name="Cros-Aarteil S."/>
            <person name="Calhoun S."/>
            <person name="Haridas S."/>
            <person name="Kuo A."/>
            <person name="Mondo S."/>
            <person name="Pangilinan J."/>
            <person name="Riley R."/>
            <person name="LaButti K."/>
            <person name="Andreopoulos B."/>
            <person name="Lipzen A."/>
            <person name="Chen C."/>
            <person name="Yan M."/>
            <person name="Daum C."/>
            <person name="Ng V."/>
            <person name="Clum A."/>
            <person name="Steindorff A."/>
            <person name="Ohm R.A."/>
            <person name="Martin F."/>
            <person name="Silar P."/>
            <person name="Natvig D.O."/>
            <person name="Lalanne C."/>
            <person name="Gautier V."/>
            <person name="Ament-Velasquez S.L."/>
            <person name="Kruys A."/>
            <person name="Hutchinson M.I."/>
            <person name="Powell A.J."/>
            <person name="Barry K."/>
            <person name="Miller A.N."/>
            <person name="Grigoriev I.V."/>
            <person name="Debuchy R."/>
            <person name="Gladieux P."/>
            <person name="Hiltunen Thoren M."/>
            <person name="Johannesson H."/>
        </authorList>
    </citation>
    <scope>NUCLEOTIDE SEQUENCE</scope>
    <source>
        <strain evidence="14">PSN324</strain>
    </source>
</reference>
<evidence type="ECO:0000256" key="3">
    <source>
        <dbReference type="ARBA" id="ARBA00012243"/>
    </source>
</evidence>
<keyword evidence="4" id="KW-0444">Lipid biosynthesis</keyword>
<dbReference type="InterPro" id="IPR003817">
    <property type="entry name" value="PS_Dcarbxylase"/>
</dbReference>
<proteinExistence type="predicted"/>
<sequence>MALTSRISGILHWILDYLLTWLYPRSQWGWKSYVRKTGTYEREKQPLLKKIRLMILFNPLMEWIDTTHLMRLHLHNNAVDAGKKEGTAQSRKEIEKFVRDYEIDMSQFEPEDIGKYRNFEDFFVRKHKKGTRPIDAPQDASGAVCVADSRVVVYGSVAESKKLWIKGLDFSITNLVMDTELGKQFANGPVASFRLSPQDYHRYHCPVTGTIETFRSLPGDYYEVDPKALQSKVDILTRNKRQFVVIDTEAFGKVLFVAIGATEVGSVVIHEKYRQPGAKIQKGDEIGIFQFGGSAIIVAFQPGRVQFDQDLVDMSRRRIQVAVEVGMSLGKAASSRSSSSKTAEAPPSPPGDLSYADVVDQGKTK</sequence>
<evidence type="ECO:0000313" key="14">
    <source>
        <dbReference type="EMBL" id="KAK4457677.1"/>
    </source>
</evidence>
<gene>
    <name evidence="14" type="ORF">QBC42DRAFT_235774</name>
</gene>
<evidence type="ECO:0000256" key="5">
    <source>
        <dbReference type="ARBA" id="ARBA00022793"/>
    </source>
</evidence>
<keyword evidence="9" id="KW-1208">Phospholipid metabolism</keyword>
<comment type="pathway">
    <text evidence="2">Lipid metabolism.</text>
</comment>
<evidence type="ECO:0000256" key="2">
    <source>
        <dbReference type="ARBA" id="ARBA00005189"/>
    </source>
</evidence>
<keyword evidence="5" id="KW-0210">Decarboxylase</keyword>
<evidence type="ECO:0000256" key="4">
    <source>
        <dbReference type="ARBA" id="ARBA00022516"/>
    </source>
</evidence>
<feature type="signal peptide" evidence="13">
    <location>
        <begin position="1"/>
        <end position="29"/>
    </location>
</feature>
<comment type="cofactor">
    <cofactor evidence="1">
        <name>pyruvate</name>
        <dbReference type="ChEBI" id="CHEBI:15361"/>
    </cofactor>
</comment>
<organism evidence="14 15">
    <name type="scientific">Cladorrhinum samala</name>
    <dbReference type="NCBI Taxonomy" id="585594"/>
    <lineage>
        <taxon>Eukaryota</taxon>
        <taxon>Fungi</taxon>
        <taxon>Dikarya</taxon>
        <taxon>Ascomycota</taxon>
        <taxon>Pezizomycotina</taxon>
        <taxon>Sordariomycetes</taxon>
        <taxon>Sordariomycetidae</taxon>
        <taxon>Sordariales</taxon>
        <taxon>Podosporaceae</taxon>
        <taxon>Cladorrhinum</taxon>
    </lineage>
</organism>
<dbReference type="EMBL" id="MU865102">
    <property type="protein sequence ID" value="KAK4457677.1"/>
    <property type="molecule type" value="Genomic_DNA"/>
</dbReference>
<dbReference type="InterPro" id="IPR033177">
    <property type="entry name" value="PSD-B"/>
</dbReference>
<evidence type="ECO:0000256" key="6">
    <source>
        <dbReference type="ARBA" id="ARBA00023098"/>
    </source>
</evidence>
<evidence type="ECO:0000256" key="13">
    <source>
        <dbReference type="SAM" id="SignalP"/>
    </source>
</evidence>
<keyword evidence="10" id="KW-0670">Pyruvate</keyword>
<dbReference type="Proteomes" id="UP001321749">
    <property type="component" value="Unassembled WGS sequence"/>
</dbReference>
<protein>
    <recommendedName>
        <fullName evidence="3">phosphatidylserine decarboxylase</fullName>
        <ecNumber evidence="3">4.1.1.65</ecNumber>
    </recommendedName>
</protein>
<dbReference type="NCBIfam" id="TIGR00163">
    <property type="entry name" value="PS_decarb"/>
    <property type="match status" value="1"/>
</dbReference>
<evidence type="ECO:0000256" key="12">
    <source>
        <dbReference type="SAM" id="MobiDB-lite"/>
    </source>
</evidence>
<keyword evidence="15" id="KW-1185">Reference proteome</keyword>
<accession>A0AAV9HAN8</accession>
<evidence type="ECO:0000256" key="7">
    <source>
        <dbReference type="ARBA" id="ARBA00023209"/>
    </source>
</evidence>
<dbReference type="AlphaFoldDB" id="A0AAV9HAN8"/>
<dbReference type="GO" id="GO:0046474">
    <property type="term" value="P:glycerophospholipid biosynthetic process"/>
    <property type="evidence" value="ECO:0007669"/>
    <property type="project" value="UniProtKB-ARBA"/>
</dbReference>
<evidence type="ECO:0000256" key="1">
    <source>
        <dbReference type="ARBA" id="ARBA00001928"/>
    </source>
</evidence>
<dbReference type="PANTHER" id="PTHR10067">
    <property type="entry name" value="PHOSPHATIDYLSERINE DECARBOXYLASE"/>
    <property type="match status" value="1"/>
</dbReference>
<keyword evidence="13" id="KW-0732">Signal</keyword>
<evidence type="ECO:0000256" key="10">
    <source>
        <dbReference type="ARBA" id="ARBA00023317"/>
    </source>
</evidence>
<keyword evidence="6" id="KW-0443">Lipid metabolism</keyword>
<keyword evidence="7" id="KW-0594">Phospholipid biosynthesis</keyword>
<dbReference type="EC" id="4.1.1.65" evidence="3"/>
<reference evidence="14" key="2">
    <citation type="submission" date="2023-06" db="EMBL/GenBank/DDBJ databases">
        <authorList>
            <consortium name="Lawrence Berkeley National Laboratory"/>
            <person name="Mondo S.J."/>
            <person name="Hensen N."/>
            <person name="Bonometti L."/>
            <person name="Westerberg I."/>
            <person name="Brannstrom I.O."/>
            <person name="Guillou S."/>
            <person name="Cros-Aarteil S."/>
            <person name="Calhoun S."/>
            <person name="Haridas S."/>
            <person name="Kuo A."/>
            <person name="Pangilinan J."/>
            <person name="Riley R."/>
            <person name="Labutti K."/>
            <person name="Andreopoulos B."/>
            <person name="Lipzen A."/>
            <person name="Chen C."/>
            <person name="Yanf M."/>
            <person name="Daum C."/>
            <person name="Ng V."/>
            <person name="Clum A."/>
            <person name="Steindorff A."/>
            <person name="Ohm R."/>
            <person name="Martin F."/>
            <person name="Silar P."/>
            <person name="Natvig D."/>
            <person name="Lalanne C."/>
            <person name="Gautier V."/>
            <person name="Ament-Velasquez S.L."/>
            <person name="Kruys A."/>
            <person name="Hutchinson M.I."/>
            <person name="Powell A.J."/>
            <person name="Barry K."/>
            <person name="Miller A.N."/>
            <person name="Grigoriev I.V."/>
            <person name="Debuchy R."/>
            <person name="Gladieux P."/>
            <person name="Thoren M.H."/>
            <person name="Johannesson H."/>
        </authorList>
    </citation>
    <scope>NUCLEOTIDE SEQUENCE</scope>
    <source>
        <strain evidence="14">PSN324</strain>
    </source>
</reference>
<evidence type="ECO:0000256" key="9">
    <source>
        <dbReference type="ARBA" id="ARBA00023264"/>
    </source>
</evidence>
<comment type="pathway">
    <text evidence="11">Phospholipid metabolism; phosphatidylethanolamine biosynthesis.</text>
</comment>
<evidence type="ECO:0000256" key="11">
    <source>
        <dbReference type="ARBA" id="ARBA00024326"/>
    </source>
</evidence>
<evidence type="ECO:0000256" key="8">
    <source>
        <dbReference type="ARBA" id="ARBA00023239"/>
    </source>
</evidence>
<dbReference type="GO" id="GO:0004609">
    <property type="term" value="F:phosphatidylserine decarboxylase activity"/>
    <property type="evidence" value="ECO:0007669"/>
    <property type="project" value="UniProtKB-EC"/>
</dbReference>
<dbReference type="Pfam" id="PF02666">
    <property type="entry name" value="PS_Dcarbxylase"/>
    <property type="match status" value="1"/>
</dbReference>
<name>A0AAV9HAN8_9PEZI</name>
<dbReference type="PANTHER" id="PTHR10067:SF11">
    <property type="entry name" value="PHOSPHATIDYLSERINE DECARBOXYLASE"/>
    <property type="match status" value="1"/>
</dbReference>
<feature type="region of interest" description="Disordered" evidence="12">
    <location>
        <begin position="330"/>
        <end position="365"/>
    </location>
</feature>